<dbReference type="AlphaFoldDB" id="A0AAE0QQW6"/>
<protein>
    <submittedName>
        <fullName evidence="1">Uncharacterized protein</fullName>
    </submittedName>
</protein>
<keyword evidence="2" id="KW-1185">Reference proteome</keyword>
<comment type="caution">
    <text evidence="1">The sequence shown here is derived from an EMBL/GenBank/DDBJ whole genome shotgun (WGS) entry which is preliminary data.</text>
</comment>
<feature type="non-terminal residue" evidence="1">
    <location>
        <position position="1"/>
    </location>
</feature>
<proteinExistence type="predicted"/>
<name>A0AAE0QQW6_9TELE</name>
<dbReference type="Proteomes" id="UP001274896">
    <property type="component" value="Unassembled WGS sequence"/>
</dbReference>
<evidence type="ECO:0000313" key="1">
    <source>
        <dbReference type="EMBL" id="KAK3529620.1"/>
    </source>
</evidence>
<accession>A0AAE0QQW6</accession>
<dbReference type="EMBL" id="JAUCMX010000012">
    <property type="protein sequence ID" value="KAK3529620.1"/>
    <property type="molecule type" value="Genomic_DNA"/>
</dbReference>
<gene>
    <name evidence="1" type="ORF">QTP70_032039</name>
</gene>
<sequence>SLSEEYMASRVREVLQYRESRDLKVSQTGSRGRGTMEHILSSCPRALAEGRYCWHHKQVLKAVAESIGSTIGQARGLRQCMPVEVGGGALQGSHCARPIASWESLKLGKGKPSGELQRAAERASQWLWITRDKPCLNAAWTQARN</sequence>
<organism evidence="1 2">
    <name type="scientific">Hemibagrus guttatus</name>
    <dbReference type="NCBI Taxonomy" id="175788"/>
    <lineage>
        <taxon>Eukaryota</taxon>
        <taxon>Metazoa</taxon>
        <taxon>Chordata</taxon>
        <taxon>Craniata</taxon>
        <taxon>Vertebrata</taxon>
        <taxon>Euteleostomi</taxon>
        <taxon>Actinopterygii</taxon>
        <taxon>Neopterygii</taxon>
        <taxon>Teleostei</taxon>
        <taxon>Ostariophysi</taxon>
        <taxon>Siluriformes</taxon>
        <taxon>Bagridae</taxon>
        <taxon>Hemibagrus</taxon>
    </lineage>
</organism>
<evidence type="ECO:0000313" key="2">
    <source>
        <dbReference type="Proteomes" id="UP001274896"/>
    </source>
</evidence>
<reference evidence="1" key="1">
    <citation type="submission" date="2023-06" db="EMBL/GenBank/DDBJ databases">
        <title>Male Hemibagrus guttatus genome.</title>
        <authorList>
            <person name="Bian C."/>
        </authorList>
    </citation>
    <scope>NUCLEOTIDE SEQUENCE</scope>
    <source>
        <strain evidence="1">Male_cb2023</strain>
        <tissue evidence="1">Muscle</tissue>
    </source>
</reference>